<dbReference type="AlphaFoldDB" id="A0A3P7SGK1"/>
<dbReference type="EMBL" id="UZAE01005866">
    <property type="protein sequence ID" value="VDO01874.1"/>
    <property type="molecule type" value="Genomic_DNA"/>
</dbReference>
<organism evidence="2 3">
    <name type="scientific">Rodentolepis nana</name>
    <name type="common">Dwarf tapeworm</name>
    <name type="synonym">Hymenolepis nana</name>
    <dbReference type="NCBI Taxonomy" id="102285"/>
    <lineage>
        <taxon>Eukaryota</taxon>
        <taxon>Metazoa</taxon>
        <taxon>Spiralia</taxon>
        <taxon>Lophotrochozoa</taxon>
        <taxon>Platyhelminthes</taxon>
        <taxon>Cestoda</taxon>
        <taxon>Eucestoda</taxon>
        <taxon>Cyclophyllidea</taxon>
        <taxon>Hymenolepididae</taxon>
        <taxon>Rodentolepis</taxon>
    </lineage>
</organism>
<feature type="compositionally biased region" description="Polar residues" evidence="1">
    <location>
        <begin position="186"/>
        <end position="200"/>
    </location>
</feature>
<protein>
    <submittedName>
        <fullName evidence="2">Uncharacterized protein</fullName>
    </submittedName>
</protein>
<reference evidence="2 3" key="1">
    <citation type="submission" date="2018-11" db="EMBL/GenBank/DDBJ databases">
        <authorList>
            <consortium name="Pathogen Informatics"/>
        </authorList>
    </citation>
    <scope>NUCLEOTIDE SEQUENCE [LARGE SCALE GENOMIC DNA]</scope>
</reference>
<sequence length="200" mass="20979">MLSTPGVVHTILSPTCFRAEYRRAGSGSGLLARPVKMQIDIVRASTGQMANSNGTPSDGTTDRELYAVSFQLLSGPTRRFKRLCEQLQAPLVAGTGSSSRLWSSPVSIAKQRCLDKVTSGNGESKLLDGKGVALAPLANANDESSQWSFVDTEGTGENAASSISTLCSQFEASLAANDEKMESVLSADTETPQAATAESS</sequence>
<dbReference type="Proteomes" id="UP000278807">
    <property type="component" value="Unassembled WGS sequence"/>
</dbReference>
<evidence type="ECO:0000256" key="1">
    <source>
        <dbReference type="SAM" id="MobiDB-lite"/>
    </source>
</evidence>
<proteinExistence type="predicted"/>
<evidence type="ECO:0000313" key="2">
    <source>
        <dbReference type="EMBL" id="VDO01874.1"/>
    </source>
</evidence>
<name>A0A3P7SGK1_RODNA</name>
<feature type="region of interest" description="Disordered" evidence="1">
    <location>
        <begin position="181"/>
        <end position="200"/>
    </location>
</feature>
<evidence type="ECO:0000313" key="3">
    <source>
        <dbReference type="Proteomes" id="UP000278807"/>
    </source>
</evidence>
<accession>A0A3P7SGK1</accession>
<gene>
    <name evidence="2" type="ORF">HNAJ_LOCUS6014</name>
</gene>
<dbReference type="Pfam" id="PF21122">
    <property type="entry name" value="KA1_BRSK"/>
    <property type="match status" value="1"/>
</dbReference>
<dbReference type="OrthoDB" id="193931at2759"/>
<keyword evidence="3" id="KW-1185">Reference proteome</keyword>